<keyword evidence="1" id="KW-0472">Membrane</keyword>
<keyword evidence="1" id="KW-0812">Transmembrane</keyword>
<dbReference type="SUPFAM" id="SSF103473">
    <property type="entry name" value="MFS general substrate transporter"/>
    <property type="match status" value="1"/>
</dbReference>
<gene>
    <name evidence="2" type="ORF">NPE20_01615</name>
</gene>
<proteinExistence type="predicted"/>
<feature type="transmembrane region" description="Helical" evidence="1">
    <location>
        <begin position="298"/>
        <end position="316"/>
    </location>
</feature>
<dbReference type="Pfam" id="PF18943">
    <property type="entry name" value="DUF5690"/>
    <property type="match status" value="1"/>
</dbReference>
<organism evidence="2 3">
    <name type="scientific">Mucilaginibacter aquariorum</name>
    <dbReference type="NCBI Taxonomy" id="2967225"/>
    <lineage>
        <taxon>Bacteria</taxon>
        <taxon>Pseudomonadati</taxon>
        <taxon>Bacteroidota</taxon>
        <taxon>Sphingobacteriia</taxon>
        <taxon>Sphingobacteriales</taxon>
        <taxon>Sphingobacteriaceae</taxon>
        <taxon>Mucilaginibacter</taxon>
    </lineage>
</organism>
<dbReference type="InterPro" id="IPR036259">
    <property type="entry name" value="MFS_trans_sf"/>
</dbReference>
<feature type="transmembrane region" description="Helical" evidence="1">
    <location>
        <begin position="397"/>
        <end position="415"/>
    </location>
</feature>
<comment type="caution">
    <text evidence="2">The sequence shown here is derived from an EMBL/GenBank/DDBJ whole genome shotgun (WGS) entry which is preliminary data.</text>
</comment>
<keyword evidence="1" id="KW-1133">Transmembrane helix</keyword>
<sequence length="425" mass="47601">MLFKSSKINGTRFQINIYAAITVFLAYTMIFGFRKSFTVATFDGITVAGYSYKTLLVISQVLGYMLAKFYGVKYIAELKRTGRGPVILLLTGIAWLSWLGFALVPVPYNILFLFINGFPLGMLWGVVFSYIEGRRGTDFIGATLAVSFIFASGFVRSAGGWLMLQFGVTEFWVPFFTGLLFAVPLLLFVYLMEKIPPPDAGDITDRMERTPMSKAQRKAFVLKFLPGLAACILIYTFATIFRDIRDNFGAEMWKEMGFFNQPAIFSKTETPITLVILVLIGSMVMIRNSYQALMTAHVFIGIGFLLAGLSAIAFINQSLAPLWWMMIVGLGLYMVYIPFNAVFFERLIATFRYAGNVGFLIYLADSFGYVGSVGVLFSKEIFKVQVNWVTFFSNSVIALSAIGLVLTLFSAIYFARKYKAMHSSQ</sequence>
<feature type="transmembrane region" description="Helical" evidence="1">
    <location>
        <begin position="45"/>
        <end position="66"/>
    </location>
</feature>
<dbReference type="InterPro" id="IPR043745">
    <property type="entry name" value="DUF5690"/>
</dbReference>
<keyword evidence="3" id="KW-1185">Reference proteome</keyword>
<name>A0ABT1SX49_9SPHI</name>
<feature type="transmembrane region" description="Helical" evidence="1">
    <location>
        <begin position="264"/>
        <end position="286"/>
    </location>
</feature>
<reference evidence="2 3" key="1">
    <citation type="submission" date="2022-07" db="EMBL/GenBank/DDBJ databases">
        <title>Mucilaginibacter sp. JC4.</title>
        <authorList>
            <person name="Le V."/>
            <person name="Ko S.-R."/>
            <person name="Ahn C.-Y."/>
            <person name="Oh H.-M."/>
        </authorList>
    </citation>
    <scope>NUCLEOTIDE SEQUENCE [LARGE SCALE GENOMIC DNA]</scope>
    <source>
        <strain evidence="2 3">JC4</strain>
    </source>
</reference>
<evidence type="ECO:0000313" key="2">
    <source>
        <dbReference type="EMBL" id="MCQ6956631.1"/>
    </source>
</evidence>
<evidence type="ECO:0000313" key="3">
    <source>
        <dbReference type="Proteomes" id="UP001204376"/>
    </source>
</evidence>
<feature type="transmembrane region" description="Helical" evidence="1">
    <location>
        <begin position="15"/>
        <end position="33"/>
    </location>
</feature>
<feature type="transmembrane region" description="Helical" evidence="1">
    <location>
        <begin position="322"/>
        <end position="344"/>
    </location>
</feature>
<feature type="transmembrane region" description="Helical" evidence="1">
    <location>
        <begin position="171"/>
        <end position="191"/>
    </location>
</feature>
<feature type="transmembrane region" description="Helical" evidence="1">
    <location>
        <begin position="110"/>
        <end position="131"/>
    </location>
</feature>
<dbReference type="EMBL" id="JANHOH010000001">
    <property type="protein sequence ID" value="MCQ6956631.1"/>
    <property type="molecule type" value="Genomic_DNA"/>
</dbReference>
<dbReference type="RefSeq" id="WP_256536845.1">
    <property type="nucleotide sequence ID" value="NZ_JANHOH010000001.1"/>
</dbReference>
<feature type="transmembrane region" description="Helical" evidence="1">
    <location>
        <begin position="138"/>
        <end position="159"/>
    </location>
</feature>
<accession>A0ABT1SX49</accession>
<evidence type="ECO:0000256" key="1">
    <source>
        <dbReference type="SAM" id="Phobius"/>
    </source>
</evidence>
<dbReference type="Proteomes" id="UP001204376">
    <property type="component" value="Unassembled WGS sequence"/>
</dbReference>
<feature type="transmembrane region" description="Helical" evidence="1">
    <location>
        <begin position="356"/>
        <end position="377"/>
    </location>
</feature>
<feature type="transmembrane region" description="Helical" evidence="1">
    <location>
        <begin position="86"/>
        <end position="104"/>
    </location>
</feature>
<protein>
    <submittedName>
        <fullName evidence="2">DUF5690 family protein</fullName>
    </submittedName>
</protein>
<feature type="transmembrane region" description="Helical" evidence="1">
    <location>
        <begin position="220"/>
        <end position="244"/>
    </location>
</feature>